<dbReference type="PROSITE" id="PS00902">
    <property type="entry name" value="GLUTAMATE_5_KINASE"/>
    <property type="match status" value="1"/>
</dbReference>
<dbReference type="GO" id="GO:0004349">
    <property type="term" value="F:glutamate 5-kinase activity"/>
    <property type="evidence" value="ECO:0007669"/>
    <property type="project" value="UniProtKB-UniRule"/>
</dbReference>
<dbReference type="Pfam" id="PF01472">
    <property type="entry name" value="PUA"/>
    <property type="match status" value="1"/>
</dbReference>
<dbReference type="GO" id="GO:0055129">
    <property type="term" value="P:L-proline biosynthetic process"/>
    <property type="evidence" value="ECO:0007669"/>
    <property type="project" value="UniProtKB-UniRule"/>
</dbReference>
<feature type="binding site" evidence="8">
    <location>
        <begin position="181"/>
        <end position="182"/>
    </location>
    <ligand>
        <name>ATP</name>
        <dbReference type="ChEBI" id="CHEBI:30616"/>
    </ligand>
</feature>
<dbReference type="STRING" id="645517.A6F65_02248"/>
<evidence type="ECO:0000256" key="7">
    <source>
        <dbReference type="ARBA" id="ARBA00022840"/>
    </source>
</evidence>
<dbReference type="EMBL" id="CP016545">
    <property type="protein sequence ID" value="ANU08531.1"/>
    <property type="molecule type" value="Genomic_DNA"/>
</dbReference>
<dbReference type="InterPro" id="IPR002478">
    <property type="entry name" value="PUA"/>
</dbReference>
<dbReference type="KEGG" id="anh:A6F65_02248"/>
<dbReference type="SMART" id="SM00359">
    <property type="entry name" value="PUA"/>
    <property type="match status" value="1"/>
</dbReference>
<dbReference type="InterPro" id="IPR036393">
    <property type="entry name" value="AceGlu_kinase-like_sf"/>
</dbReference>
<proteinExistence type="inferred from homology"/>
<feature type="binding site" evidence="8">
    <location>
        <position position="61"/>
    </location>
    <ligand>
        <name>substrate</name>
    </ligand>
</feature>
<keyword evidence="3 8" id="KW-0641">Proline biosynthesis</keyword>
<dbReference type="Gene3D" id="3.40.1160.10">
    <property type="entry name" value="Acetylglutamate kinase-like"/>
    <property type="match status" value="1"/>
</dbReference>
<dbReference type="OrthoDB" id="9804434at2"/>
<name>A0A1C7DB38_9SPHN</name>
<dbReference type="GO" id="GO:0005829">
    <property type="term" value="C:cytosol"/>
    <property type="evidence" value="ECO:0007669"/>
    <property type="project" value="TreeGrafter"/>
</dbReference>
<evidence type="ECO:0000256" key="3">
    <source>
        <dbReference type="ARBA" id="ARBA00022650"/>
    </source>
</evidence>
<protein>
    <recommendedName>
        <fullName evidence="8">Glutamate 5-kinase</fullName>
        <ecNumber evidence="8">2.7.2.11</ecNumber>
    </recommendedName>
    <alternativeName>
        <fullName evidence="8">Gamma-glutamyl kinase</fullName>
        <shortName evidence="8">GK</shortName>
    </alternativeName>
</protein>
<dbReference type="InterPro" id="IPR041739">
    <property type="entry name" value="G5K_ProB"/>
</dbReference>
<organism evidence="10 11">
    <name type="scientific">Paraurantiacibacter namhicola</name>
    <dbReference type="NCBI Taxonomy" id="645517"/>
    <lineage>
        <taxon>Bacteria</taxon>
        <taxon>Pseudomonadati</taxon>
        <taxon>Pseudomonadota</taxon>
        <taxon>Alphaproteobacteria</taxon>
        <taxon>Sphingomonadales</taxon>
        <taxon>Erythrobacteraceae</taxon>
        <taxon>Paraurantiacibacter</taxon>
    </lineage>
</organism>
<dbReference type="PROSITE" id="PS50890">
    <property type="entry name" value="PUA"/>
    <property type="match status" value="1"/>
</dbReference>
<evidence type="ECO:0000256" key="6">
    <source>
        <dbReference type="ARBA" id="ARBA00022777"/>
    </source>
</evidence>
<dbReference type="InterPro" id="IPR001057">
    <property type="entry name" value="Glu/AcGlu_kinase"/>
</dbReference>
<dbReference type="InterPro" id="IPR015947">
    <property type="entry name" value="PUA-like_sf"/>
</dbReference>
<dbReference type="RefSeq" id="WP_067788705.1">
    <property type="nucleotide sequence ID" value="NZ_CP016545.1"/>
</dbReference>
<sequence>MAIETLPDFLSAEKCGRLVIKIGSALLIDDGGDVRCEWLRSVITEVKAARDRGQDVVIVSSGSIALGAARLGVSGGGRRTLSEAQACAAVGQIALAGAWAELLWEQGLVAAQMLLTLDDLEERSRYLNISATFSRLLGEGVVPVVNENDTIATDEIRFGDNDRLAARTAQACTADGVILLTDVDGLYDRHPAQPGAQRLPEVRGVTEEIHRMAGGESGSGVGTGGMTAKLLAAELAERAGIALSIMDGTPMNPIGRTMETGGGTLFLPKRDDSGRRAWIGGRLRFAGALTVDEGCVRALEAGKSLLAAGITGVTGRFERGDVLPIHAPDGRMVAKGIVEYGHEEAAAILGKSIEDQQAILGHAPRSCVVHRDHLVLL</sequence>
<evidence type="ECO:0000256" key="1">
    <source>
        <dbReference type="ARBA" id="ARBA00022490"/>
    </source>
</evidence>
<dbReference type="PANTHER" id="PTHR43654:SF1">
    <property type="entry name" value="ISOPENTENYL PHOSPHATE KINASE"/>
    <property type="match status" value="1"/>
</dbReference>
<reference evidence="10 11" key="1">
    <citation type="submission" date="2016-07" db="EMBL/GenBank/DDBJ databases">
        <title>Complete genome sequence of Altererythrobacter namhicola JCM 16345T, containing esterase-encoding genes.</title>
        <authorList>
            <person name="Cheng H."/>
            <person name="Wu Y.-H."/>
            <person name="Jian S.-L."/>
            <person name="Huo Y.-Y."/>
            <person name="Wang C.-S."/>
            <person name="Xu X.-W."/>
        </authorList>
    </citation>
    <scope>NUCLEOTIDE SEQUENCE [LARGE SCALE GENOMIC DNA]</scope>
    <source>
        <strain evidence="10 11">JCM 16345</strain>
    </source>
</reference>
<dbReference type="EC" id="2.7.2.11" evidence="8"/>
<dbReference type="AlphaFoldDB" id="A0A1C7DB38"/>
<keyword evidence="2 8" id="KW-0028">Amino-acid biosynthesis</keyword>
<dbReference type="CDD" id="cd04242">
    <property type="entry name" value="AAK_G5K_ProB"/>
    <property type="match status" value="1"/>
</dbReference>
<keyword evidence="4 8" id="KW-0808">Transferase</keyword>
<dbReference type="CDD" id="cd21157">
    <property type="entry name" value="PUA_G5K"/>
    <property type="match status" value="1"/>
</dbReference>
<gene>
    <name evidence="8 10" type="primary">proB</name>
    <name evidence="10" type="ORF">A6F65_02248</name>
</gene>
<keyword evidence="1 8" id="KW-0963">Cytoplasm</keyword>
<dbReference type="UniPathway" id="UPA00098">
    <property type="reaction ID" value="UER00359"/>
</dbReference>
<comment type="pathway">
    <text evidence="8">Amino-acid biosynthesis; L-proline biosynthesis; L-glutamate 5-semialdehyde from L-glutamate: step 1/2.</text>
</comment>
<dbReference type="SUPFAM" id="SSF88697">
    <property type="entry name" value="PUA domain-like"/>
    <property type="match status" value="1"/>
</dbReference>
<dbReference type="PIRSF" id="PIRSF000729">
    <property type="entry name" value="GK"/>
    <property type="match status" value="1"/>
</dbReference>
<dbReference type="InterPro" id="IPR036974">
    <property type="entry name" value="PUA_sf"/>
</dbReference>
<feature type="domain" description="PUA" evidence="9">
    <location>
        <begin position="287"/>
        <end position="360"/>
    </location>
</feature>
<dbReference type="Gene3D" id="2.30.130.10">
    <property type="entry name" value="PUA domain"/>
    <property type="match status" value="1"/>
</dbReference>
<evidence type="ECO:0000256" key="8">
    <source>
        <dbReference type="HAMAP-Rule" id="MF_00456"/>
    </source>
</evidence>
<dbReference type="HAMAP" id="MF_00456">
    <property type="entry name" value="ProB"/>
    <property type="match status" value="1"/>
</dbReference>
<dbReference type="InterPro" id="IPR011529">
    <property type="entry name" value="Glu_5kinase"/>
</dbReference>
<keyword evidence="5 8" id="KW-0547">Nucleotide-binding</keyword>
<evidence type="ECO:0000256" key="2">
    <source>
        <dbReference type="ARBA" id="ARBA00022605"/>
    </source>
</evidence>
<dbReference type="SUPFAM" id="SSF53633">
    <property type="entry name" value="Carbamate kinase-like"/>
    <property type="match status" value="1"/>
</dbReference>
<keyword evidence="7 8" id="KW-0067">ATP-binding</keyword>
<dbReference type="GO" id="GO:0003723">
    <property type="term" value="F:RNA binding"/>
    <property type="evidence" value="ECO:0007669"/>
    <property type="project" value="InterPro"/>
</dbReference>
<feature type="binding site" evidence="8">
    <location>
        <position position="161"/>
    </location>
    <ligand>
        <name>substrate</name>
    </ligand>
</feature>
<evidence type="ECO:0000313" key="11">
    <source>
        <dbReference type="Proteomes" id="UP000092698"/>
    </source>
</evidence>
<dbReference type="FunFam" id="3.40.1160.10:FF:000006">
    <property type="entry name" value="Glutamate 5-kinase"/>
    <property type="match status" value="1"/>
</dbReference>
<evidence type="ECO:0000256" key="5">
    <source>
        <dbReference type="ARBA" id="ARBA00022741"/>
    </source>
</evidence>
<dbReference type="GO" id="GO:0005524">
    <property type="term" value="F:ATP binding"/>
    <property type="evidence" value="ECO:0007669"/>
    <property type="project" value="UniProtKB-KW"/>
</dbReference>
<dbReference type="Proteomes" id="UP000092698">
    <property type="component" value="Chromosome"/>
</dbReference>
<dbReference type="PRINTS" id="PR00474">
    <property type="entry name" value="GLU5KINASE"/>
</dbReference>
<dbReference type="InterPro" id="IPR001048">
    <property type="entry name" value="Asp/Glu/Uridylate_kinase"/>
</dbReference>
<keyword evidence="6 8" id="KW-0418">Kinase</keyword>
<dbReference type="InterPro" id="IPR019797">
    <property type="entry name" value="Glutamate_5-kinase_CS"/>
</dbReference>
<dbReference type="PANTHER" id="PTHR43654">
    <property type="entry name" value="GLUTAMATE 5-KINASE"/>
    <property type="match status" value="1"/>
</dbReference>
<comment type="catalytic activity">
    <reaction evidence="8">
        <text>L-glutamate + ATP = L-glutamyl 5-phosphate + ADP</text>
        <dbReference type="Rhea" id="RHEA:14877"/>
        <dbReference type="ChEBI" id="CHEBI:29985"/>
        <dbReference type="ChEBI" id="CHEBI:30616"/>
        <dbReference type="ChEBI" id="CHEBI:58274"/>
        <dbReference type="ChEBI" id="CHEBI:456216"/>
        <dbReference type="EC" id="2.7.2.11"/>
    </reaction>
</comment>
<comment type="function">
    <text evidence="8">Catalyzes the transfer of a phosphate group to glutamate to form L-glutamate 5-phosphate.</text>
</comment>
<dbReference type="Pfam" id="PF00696">
    <property type="entry name" value="AA_kinase"/>
    <property type="match status" value="1"/>
</dbReference>
<accession>A0A1C7DB38</accession>
<keyword evidence="11" id="KW-1185">Reference proteome</keyword>
<dbReference type="InterPro" id="IPR005715">
    <property type="entry name" value="Glu_5kinase/COase_Synthase"/>
</dbReference>
<evidence type="ECO:0000259" key="9">
    <source>
        <dbReference type="SMART" id="SM00359"/>
    </source>
</evidence>
<comment type="similarity">
    <text evidence="8">Belongs to the glutamate 5-kinase family.</text>
</comment>
<feature type="binding site" evidence="8">
    <location>
        <position position="149"/>
    </location>
    <ligand>
        <name>substrate</name>
    </ligand>
</feature>
<evidence type="ECO:0000256" key="4">
    <source>
        <dbReference type="ARBA" id="ARBA00022679"/>
    </source>
</evidence>
<evidence type="ECO:0000313" key="10">
    <source>
        <dbReference type="EMBL" id="ANU08531.1"/>
    </source>
</evidence>
<dbReference type="NCBIfam" id="TIGR01027">
    <property type="entry name" value="proB"/>
    <property type="match status" value="1"/>
</dbReference>
<comment type="caution">
    <text evidence="8">Lacks conserved residue(s) required for the propagation of feature annotation.</text>
</comment>
<comment type="subcellular location">
    <subcellularLocation>
        <location evidence="8">Cytoplasm</location>
    </subcellularLocation>
</comment>
<dbReference type="PATRIC" id="fig|645517.4.peg.2229"/>
<feature type="binding site" evidence="8">
    <location>
        <position position="21"/>
    </location>
    <ligand>
        <name>ATP</name>
        <dbReference type="ChEBI" id="CHEBI:30616"/>
    </ligand>
</feature>